<dbReference type="GO" id="GO:0009707">
    <property type="term" value="C:chloroplast outer membrane"/>
    <property type="evidence" value="ECO:0007669"/>
    <property type="project" value="TreeGrafter"/>
</dbReference>
<evidence type="ECO:0000256" key="5">
    <source>
        <dbReference type="ARBA" id="ARBA00023136"/>
    </source>
</evidence>
<dbReference type="PROSITE" id="PS00086">
    <property type="entry name" value="CYTOCHROME_P450"/>
    <property type="match status" value="1"/>
</dbReference>
<proteinExistence type="inferred from homology"/>
<dbReference type="GO" id="GO:0020037">
    <property type="term" value="F:heme binding"/>
    <property type="evidence" value="ECO:0007669"/>
    <property type="project" value="InterPro"/>
</dbReference>
<dbReference type="GO" id="GO:0009686">
    <property type="term" value="P:gibberellin biosynthetic process"/>
    <property type="evidence" value="ECO:0007669"/>
    <property type="project" value="InterPro"/>
</dbReference>
<dbReference type="GO" id="GO:0005783">
    <property type="term" value="C:endoplasmic reticulum"/>
    <property type="evidence" value="ECO:0007669"/>
    <property type="project" value="TreeGrafter"/>
</dbReference>
<keyword evidence="6" id="KW-0349">Heme</keyword>
<dbReference type="GO" id="GO:0016709">
    <property type="term" value="F:oxidoreductase activity, acting on paired donors, with incorporation or reduction of molecular oxygen, NAD(P)H as one donor, and incorporation of one atom of oxygen"/>
    <property type="evidence" value="ECO:0007669"/>
    <property type="project" value="TreeGrafter"/>
</dbReference>
<dbReference type="InterPro" id="IPR017972">
    <property type="entry name" value="Cyt_P450_CS"/>
</dbReference>
<comment type="subcellular location">
    <subcellularLocation>
        <location evidence="1">Membrane</location>
        <topology evidence="1">Single-pass membrane protein</topology>
    </subcellularLocation>
</comment>
<keyword evidence="6" id="KW-0479">Metal-binding</keyword>
<dbReference type="Pfam" id="PF00067">
    <property type="entry name" value="p450"/>
    <property type="match status" value="2"/>
</dbReference>
<dbReference type="SUPFAM" id="SSF48264">
    <property type="entry name" value="Cytochrome P450"/>
    <property type="match status" value="2"/>
</dbReference>
<evidence type="ECO:0000256" key="4">
    <source>
        <dbReference type="ARBA" id="ARBA00022989"/>
    </source>
</evidence>
<evidence type="ECO:0000256" key="6">
    <source>
        <dbReference type="RuleBase" id="RU000461"/>
    </source>
</evidence>
<protein>
    <submittedName>
        <fullName evidence="8">Cytochrome P450</fullName>
    </submittedName>
</protein>
<keyword evidence="6" id="KW-0560">Oxidoreductase</keyword>
<organism evidence="8 9">
    <name type="scientific">Dillenia turbinata</name>
    <dbReference type="NCBI Taxonomy" id="194707"/>
    <lineage>
        <taxon>Eukaryota</taxon>
        <taxon>Viridiplantae</taxon>
        <taxon>Streptophyta</taxon>
        <taxon>Embryophyta</taxon>
        <taxon>Tracheophyta</taxon>
        <taxon>Spermatophyta</taxon>
        <taxon>Magnoliopsida</taxon>
        <taxon>eudicotyledons</taxon>
        <taxon>Gunneridae</taxon>
        <taxon>Pentapetalae</taxon>
        <taxon>Dilleniales</taxon>
        <taxon>Dilleniaceae</taxon>
        <taxon>Dillenia</taxon>
    </lineage>
</organism>
<gene>
    <name evidence="8" type="ORF">RJ641_034353</name>
</gene>
<dbReference type="Gene3D" id="1.10.630.10">
    <property type="entry name" value="Cytochrome P450"/>
    <property type="match status" value="2"/>
</dbReference>
<evidence type="ECO:0000313" key="9">
    <source>
        <dbReference type="Proteomes" id="UP001370490"/>
    </source>
</evidence>
<comment type="caution">
    <text evidence="8">The sequence shown here is derived from an EMBL/GenBank/DDBJ whole genome shotgun (WGS) entry which is preliminary data.</text>
</comment>
<evidence type="ECO:0000256" key="1">
    <source>
        <dbReference type="ARBA" id="ARBA00004167"/>
    </source>
</evidence>
<feature type="transmembrane region" description="Helical" evidence="7">
    <location>
        <begin position="12"/>
        <end position="30"/>
    </location>
</feature>
<dbReference type="PANTHER" id="PTHR47283:SF1">
    <property type="entry name" value="ENT-KAURENE OXIDASE, CHLOROPLASTIC"/>
    <property type="match status" value="1"/>
</dbReference>
<evidence type="ECO:0000256" key="2">
    <source>
        <dbReference type="ARBA" id="ARBA00010617"/>
    </source>
</evidence>
<keyword evidence="6" id="KW-0503">Monooxygenase</keyword>
<dbReference type="Proteomes" id="UP001370490">
    <property type="component" value="Unassembled WGS sequence"/>
</dbReference>
<keyword evidence="4 7" id="KW-1133">Transmembrane helix</keyword>
<dbReference type="EMBL" id="JBAMMX010000008">
    <property type="protein sequence ID" value="KAK6934198.1"/>
    <property type="molecule type" value="Genomic_DNA"/>
</dbReference>
<dbReference type="GO" id="GO:0005506">
    <property type="term" value="F:iron ion binding"/>
    <property type="evidence" value="ECO:0007669"/>
    <property type="project" value="InterPro"/>
</dbReference>
<keyword evidence="5 7" id="KW-0472">Membrane</keyword>
<dbReference type="GO" id="GO:0052615">
    <property type="term" value="F:ent-kaurene oxidase activity"/>
    <property type="evidence" value="ECO:0007669"/>
    <property type="project" value="InterPro"/>
</dbReference>
<dbReference type="GO" id="GO:0010241">
    <property type="term" value="P:ent-kaurene oxidation to kaurenoic acid"/>
    <property type="evidence" value="ECO:0007669"/>
    <property type="project" value="InterPro"/>
</dbReference>
<name>A0AAN8VUB2_9MAGN</name>
<keyword evidence="6" id="KW-0408">Iron</keyword>
<dbReference type="InterPro" id="IPR001128">
    <property type="entry name" value="Cyt_P450"/>
</dbReference>
<comment type="similarity">
    <text evidence="2 6">Belongs to the cytochrome P450 family.</text>
</comment>
<reference evidence="8 9" key="1">
    <citation type="submission" date="2023-12" db="EMBL/GenBank/DDBJ databases">
        <title>A high-quality genome assembly for Dillenia turbinata (Dilleniales).</title>
        <authorList>
            <person name="Chanderbali A."/>
        </authorList>
    </citation>
    <scope>NUCLEOTIDE SEQUENCE [LARGE SCALE GENOMIC DNA]</scope>
    <source>
        <strain evidence="8">LSX21</strain>
        <tissue evidence="8">Leaf</tissue>
    </source>
</reference>
<dbReference type="InterPro" id="IPR036396">
    <property type="entry name" value="Cyt_P450_sf"/>
</dbReference>
<keyword evidence="3 7" id="KW-0812">Transmembrane</keyword>
<sequence length="192" mass="21732">MDMIKGYEDTTPFAISVVGFLVWILFIGSLKKRISEKPPSPPAIPGLPLIGNLLQLKEKKPYKTFNKWAETFGPIYSIKTGASTVVVLHNSKLAKKLFLYAMCRKILTQEATIFLQELRICVLANNLYGCNMDKRKWKNPDQWLPERFPDEKYDPMDLHKIMAFGGGKRVCAGALQTSLIGCTAIGRFIQEF</sequence>
<evidence type="ECO:0000313" key="8">
    <source>
        <dbReference type="EMBL" id="KAK6934198.1"/>
    </source>
</evidence>
<keyword evidence="9" id="KW-1185">Reference proteome</keyword>
<evidence type="ECO:0000256" key="7">
    <source>
        <dbReference type="SAM" id="Phobius"/>
    </source>
</evidence>
<accession>A0AAN8VUB2</accession>
<dbReference type="PANTHER" id="PTHR47283">
    <property type="entry name" value="ENT-KAURENE OXIDASE, CHLOROPLASTIC"/>
    <property type="match status" value="1"/>
</dbReference>
<evidence type="ECO:0000256" key="3">
    <source>
        <dbReference type="ARBA" id="ARBA00022692"/>
    </source>
</evidence>
<dbReference type="InterPro" id="IPR044225">
    <property type="entry name" value="KO_chloroplastic"/>
</dbReference>
<dbReference type="AlphaFoldDB" id="A0AAN8VUB2"/>